<reference evidence="1" key="1">
    <citation type="submission" date="2019-04" db="EMBL/GenBank/DDBJ databases">
        <title>Genome assembly of Zosterops borbonicus 15179.</title>
        <authorList>
            <person name="Leroy T."/>
            <person name="Anselmetti Y."/>
            <person name="Tilak M.-K."/>
            <person name="Nabholz B."/>
        </authorList>
    </citation>
    <scope>NUCLEOTIDE SEQUENCE</scope>
    <source>
        <strain evidence="1">HGM_15179</strain>
        <tissue evidence="1">Muscle</tissue>
    </source>
</reference>
<name>A0A8K1DBN3_9PASS</name>
<accession>A0A8K1DBN3</accession>
<evidence type="ECO:0000313" key="2">
    <source>
        <dbReference type="Proteomes" id="UP000796761"/>
    </source>
</evidence>
<dbReference type="SUPFAM" id="SSF56672">
    <property type="entry name" value="DNA/RNA polymerases"/>
    <property type="match status" value="1"/>
</dbReference>
<dbReference type="InterPro" id="IPR043502">
    <property type="entry name" value="DNA/RNA_pol_sf"/>
</dbReference>
<dbReference type="Proteomes" id="UP000796761">
    <property type="component" value="Unassembled WGS sequence"/>
</dbReference>
<dbReference type="AlphaFoldDB" id="A0A8K1DBN3"/>
<comment type="caution">
    <text evidence="1">The sequence shown here is derived from an EMBL/GenBank/DDBJ whole genome shotgun (WGS) entry which is preliminary data.</text>
</comment>
<feature type="non-terminal residue" evidence="1">
    <location>
        <position position="1"/>
    </location>
</feature>
<sequence length="61" mass="7044">YPTLALKWLTTQPVWVLQWPLEKEKLDTLKTLAQEQLVQGHIEPSMSPWNTPVFAIKKKSG</sequence>
<organism evidence="1 2">
    <name type="scientific">Zosterops borbonicus</name>
    <dbReference type="NCBI Taxonomy" id="364589"/>
    <lineage>
        <taxon>Eukaryota</taxon>
        <taxon>Metazoa</taxon>
        <taxon>Chordata</taxon>
        <taxon>Craniata</taxon>
        <taxon>Vertebrata</taxon>
        <taxon>Euteleostomi</taxon>
        <taxon>Archelosauria</taxon>
        <taxon>Archosauria</taxon>
        <taxon>Dinosauria</taxon>
        <taxon>Saurischia</taxon>
        <taxon>Theropoda</taxon>
        <taxon>Coelurosauria</taxon>
        <taxon>Aves</taxon>
        <taxon>Neognathae</taxon>
        <taxon>Neoaves</taxon>
        <taxon>Telluraves</taxon>
        <taxon>Australaves</taxon>
        <taxon>Passeriformes</taxon>
        <taxon>Sylvioidea</taxon>
        <taxon>Zosteropidae</taxon>
        <taxon>Zosterops</taxon>
    </lineage>
</organism>
<gene>
    <name evidence="1" type="ORF">HGM15179_019137</name>
</gene>
<evidence type="ECO:0008006" key="3">
    <source>
        <dbReference type="Google" id="ProtNLM"/>
    </source>
</evidence>
<dbReference type="Gene3D" id="3.10.10.10">
    <property type="entry name" value="HIV Type 1 Reverse Transcriptase, subunit A, domain 1"/>
    <property type="match status" value="1"/>
</dbReference>
<keyword evidence="2" id="KW-1185">Reference proteome</keyword>
<evidence type="ECO:0000313" key="1">
    <source>
        <dbReference type="EMBL" id="TRZ07969.1"/>
    </source>
</evidence>
<feature type="non-terminal residue" evidence="1">
    <location>
        <position position="61"/>
    </location>
</feature>
<proteinExistence type="predicted"/>
<dbReference type="EMBL" id="SWJQ01001552">
    <property type="protein sequence ID" value="TRZ07969.1"/>
    <property type="molecule type" value="Genomic_DNA"/>
</dbReference>
<protein>
    <recommendedName>
        <fullName evidence="3">Pol polyprotein</fullName>
    </recommendedName>
</protein>